<dbReference type="GO" id="GO:0016593">
    <property type="term" value="C:Cdc73/Paf1 complex"/>
    <property type="evidence" value="ECO:0007669"/>
    <property type="project" value="InterPro"/>
</dbReference>
<feature type="region of interest" description="Disordered" evidence="4">
    <location>
        <begin position="141"/>
        <end position="171"/>
    </location>
</feature>
<dbReference type="PANTHER" id="PTHR23188:SF12">
    <property type="entry name" value="RNA POLYMERASE II-ASSOCIATED FACTOR 1 HOMOLOG"/>
    <property type="match status" value="1"/>
</dbReference>
<organism evidence="5 6">
    <name type="scientific">[Candida] subhashii</name>
    <dbReference type="NCBI Taxonomy" id="561895"/>
    <lineage>
        <taxon>Eukaryota</taxon>
        <taxon>Fungi</taxon>
        <taxon>Dikarya</taxon>
        <taxon>Ascomycota</taxon>
        <taxon>Saccharomycotina</taxon>
        <taxon>Pichiomycetes</taxon>
        <taxon>Debaryomycetaceae</taxon>
        <taxon>Spathaspora</taxon>
    </lineage>
</organism>
<feature type="compositionally biased region" description="Acidic residues" evidence="4">
    <location>
        <begin position="412"/>
        <end position="438"/>
    </location>
</feature>
<dbReference type="GO" id="GO:0006368">
    <property type="term" value="P:transcription elongation by RNA polymerase II"/>
    <property type="evidence" value="ECO:0007669"/>
    <property type="project" value="InterPro"/>
</dbReference>
<protein>
    <recommendedName>
        <fullName evidence="7">RNA polymerase II-associated protein 1</fullName>
    </recommendedName>
</protein>
<dbReference type="OrthoDB" id="10260285at2759"/>
<name>A0A8J5QVS8_9ASCO</name>
<dbReference type="Pfam" id="PF03985">
    <property type="entry name" value="Paf1"/>
    <property type="match status" value="1"/>
</dbReference>
<dbReference type="PANTHER" id="PTHR23188">
    <property type="entry name" value="RNA POLYMERASE II-ASSOCIATED FACTOR 1 HOMOLOG"/>
    <property type="match status" value="1"/>
</dbReference>
<keyword evidence="6" id="KW-1185">Reference proteome</keyword>
<evidence type="ECO:0008006" key="7">
    <source>
        <dbReference type="Google" id="ProtNLM"/>
    </source>
</evidence>
<feature type="compositionally biased region" description="Basic and acidic residues" evidence="4">
    <location>
        <begin position="401"/>
        <end position="411"/>
    </location>
</feature>
<dbReference type="RefSeq" id="XP_049263362.1">
    <property type="nucleotide sequence ID" value="XM_049407151.1"/>
</dbReference>
<comment type="similarity">
    <text evidence="2">Belongs to the PAF1 family.</text>
</comment>
<comment type="caution">
    <text evidence="5">The sequence shown here is derived from an EMBL/GenBank/DDBJ whole genome shotgun (WGS) entry which is preliminary data.</text>
</comment>
<accession>A0A8J5QVS8</accession>
<dbReference type="InterPro" id="IPR007133">
    <property type="entry name" value="RNA_pol_II-assoc_Paf1"/>
</dbReference>
<feature type="region of interest" description="Disordered" evidence="4">
    <location>
        <begin position="401"/>
        <end position="454"/>
    </location>
</feature>
<reference evidence="5 6" key="1">
    <citation type="journal article" date="2021" name="DNA Res.">
        <title>Genome analysis of Candida subhashii reveals its hybrid nature and dual mitochondrial genome conformations.</title>
        <authorList>
            <person name="Mixao V."/>
            <person name="Hegedusova E."/>
            <person name="Saus E."/>
            <person name="Pryszcz L.P."/>
            <person name="Cillingova A."/>
            <person name="Nosek J."/>
            <person name="Gabaldon T."/>
        </authorList>
    </citation>
    <scope>NUCLEOTIDE SEQUENCE [LARGE SCALE GENOMIC DNA]</scope>
    <source>
        <strain evidence="5 6">CBS 10753</strain>
    </source>
</reference>
<dbReference type="AlphaFoldDB" id="A0A8J5QVS8"/>
<keyword evidence="3" id="KW-0539">Nucleus</keyword>
<gene>
    <name evidence="5" type="ORF">J8A68_003308</name>
</gene>
<feature type="compositionally biased region" description="Basic and acidic residues" evidence="4">
    <location>
        <begin position="152"/>
        <end position="171"/>
    </location>
</feature>
<sequence>MSQKPQKPIRQDYIAKVRYTNNLPPPPLNPKFIEYNTTEQTSSKIEAEQLLASLFRKENFQGLMERIDDELGLNLNLINNNGFLDQGNDSVICNLQKDKDRPITLHPRDRALLRDAGIGKISKSEPGVSFLRRTEYISERERPQSRLAATSEESKLDAKTKAKTAGEGKHDAESQLAAVEHTFDVAQESLNDLNSIKHPRKKHLKAVDAWPLLPDTSMMDNKFLTIRFLGSASLSRDLETLKRQQKDAFNAKFHQDSIASTVFKPISSADGEWISMFQVKDAKRAAELKSKLNSTERERPVNLLDEEEDNLDEYNFKYVKNYDMNFQRFNKPNEELAIKFIPEEGNKVGEKRKAALYYPTTGRIDLKKHRASTNSEINRFLRDSTLGGINFRLREPTTNELKKMDNIRSEFDPMEYEGEDEEDDEEEEEEEDEHEDNADESKSLDEFNDDEEED</sequence>
<evidence type="ECO:0000313" key="6">
    <source>
        <dbReference type="Proteomes" id="UP000694255"/>
    </source>
</evidence>
<dbReference type="EMBL" id="JAGSYN010000144">
    <property type="protein sequence ID" value="KAG7663130.1"/>
    <property type="molecule type" value="Genomic_DNA"/>
</dbReference>
<evidence type="ECO:0000256" key="3">
    <source>
        <dbReference type="ARBA" id="ARBA00023242"/>
    </source>
</evidence>
<evidence type="ECO:0000313" key="5">
    <source>
        <dbReference type="EMBL" id="KAG7663130.1"/>
    </source>
</evidence>
<evidence type="ECO:0000256" key="2">
    <source>
        <dbReference type="ARBA" id="ARBA00007560"/>
    </source>
</evidence>
<evidence type="ECO:0000256" key="4">
    <source>
        <dbReference type="SAM" id="MobiDB-lite"/>
    </source>
</evidence>
<evidence type="ECO:0000256" key="1">
    <source>
        <dbReference type="ARBA" id="ARBA00004123"/>
    </source>
</evidence>
<proteinExistence type="inferred from homology"/>
<dbReference type="Proteomes" id="UP000694255">
    <property type="component" value="Unassembled WGS sequence"/>
</dbReference>
<dbReference type="GeneID" id="73470109"/>
<dbReference type="GO" id="GO:0003682">
    <property type="term" value="F:chromatin binding"/>
    <property type="evidence" value="ECO:0007669"/>
    <property type="project" value="TreeGrafter"/>
</dbReference>
<comment type="subcellular location">
    <subcellularLocation>
        <location evidence="1">Nucleus</location>
    </subcellularLocation>
</comment>
<dbReference type="GO" id="GO:0000993">
    <property type="term" value="F:RNA polymerase II complex binding"/>
    <property type="evidence" value="ECO:0007669"/>
    <property type="project" value="TreeGrafter"/>
</dbReference>